<reference evidence="14" key="1">
    <citation type="journal article" date="2019" name="Curr. Biol.">
        <title>Genome Sequence of Striga asiatica Provides Insight into the Evolution of Plant Parasitism.</title>
        <authorList>
            <person name="Yoshida S."/>
            <person name="Kim S."/>
            <person name="Wafula E.K."/>
            <person name="Tanskanen J."/>
            <person name="Kim Y.M."/>
            <person name="Honaas L."/>
            <person name="Yang Z."/>
            <person name="Spallek T."/>
            <person name="Conn C.E."/>
            <person name="Ichihashi Y."/>
            <person name="Cheong K."/>
            <person name="Cui S."/>
            <person name="Der J.P."/>
            <person name="Gundlach H."/>
            <person name="Jiao Y."/>
            <person name="Hori C."/>
            <person name="Ishida J.K."/>
            <person name="Kasahara H."/>
            <person name="Kiba T."/>
            <person name="Kim M.S."/>
            <person name="Koo N."/>
            <person name="Laohavisit A."/>
            <person name="Lee Y.H."/>
            <person name="Lumba S."/>
            <person name="McCourt P."/>
            <person name="Mortimer J.C."/>
            <person name="Mutuku J.M."/>
            <person name="Nomura T."/>
            <person name="Sasaki-Sekimoto Y."/>
            <person name="Seto Y."/>
            <person name="Wang Y."/>
            <person name="Wakatake T."/>
            <person name="Sakakibara H."/>
            <person name="Demura T."/>
            <person name="Yamaguchi S."/>
            <person name="Yoneyama K."/>
            <person name="Manabe R.I."/>
            <person name="Nelson D.C."/>
            <person name="Schulman A.H."/>
            <person name="Timko M.P."/>
            <person name="dePamphilis C.W."/>
            <person name="Choi D."/>
            <person name="Shirasu K."/>
        </authorList>
    </citation>
    <scope>NUCLEOTIDE SEQUENCE [LARGE SCALE GENOMIC DNA]</scope>
    <source>
        <strain evidence="14">cv. UVA1</strain>
    </source>
</reference>
<feature type="transmembrane region" description="Helical" evidence="11">
    <location>
        <begin position="12"/>
        <end position="33"/>
    </location>
</feature>
<evidence type="ECO:0000256" key="5">
    <source>
        <dbReference type="ARBA" id="ARBA00022703"/>
    </source>
</evidence>
<comment type="caution">
    <text evidence="11">Lacks conserved residue(s) required for the propagation of feature annotation.</text>
</comment>
<accession>A0A5A7QJ77</accession>
<dbReference type="Gene3D" id="1.20.5.110">
    <property type="match status" value="1"/>
</dbReference>
<keyword evidence="5" id="KW-0053">Apoptosis</keyword>
<evidence type="ECO:0000256" key="3">
    <source>
        <dbReference type="ARBA" id="ARBA00022448"/>
    </source>
</evidence>
<evidence type="ECO:0000313" key="14">
    <source>
        <dbReference type="Proteomes" id="UP000325081"/>
    </source>
</evidence>
<keyword evidence="6 11" id="KW-0256">Endoplasmic reticulum</keyword>
<keyword evidence="11" id="KW-0931">ER-Golgi transport</keyword>
<evidence type="ECO:0000256" key="2">
    <source>
        <dbReference type="ARBA" id="ARBA00007956"/>
    </source>
</evidence>
<dbReference type="FunFam" id="1.20.5.110:FF:000011">
    <property type="entry name" value="B-cell receptor-associated protein 29"/>
    <property type="match status" value="1"/>
</dbReference>
<evidence type="ECO:0000256" key="6">
    <source>
        <dbReference type="ARBA" id="ARBA00022824"/>
    </source>
</evidence>
<dbReference type="OrthoDB" id="435607at2759"/>
<keyword evidence="8 11" id="KW-1133">Transmembrane helix</keyword>
<evidence type="ECO:0000313" key="13">
    <source>
        <dbReference type="EMBL" id="GER44922.1"/>
    </source>
</evidence>
<proteinExistence type="inferred from homology"/>
<feature type="coiled-coil region" evidence="12">
    <location>
        <begin position="89"/>
        <end position="179"/>
    </location>
</feature>
<evidence type="ECO:0000256" key="11">
    <source>
        <dbReference type="RuleBase" id="RU367026"/>
    </source>
</evidence>
<keyword evidence="3 11" id="KW-0813">Transport</keyword>
<evidence type="ECO:0000256" key="4">
    <source>
        <dbReference type="ARBA" id="ARBA00022692"/>
    </source>
</evidence>
<keyword evidence="10 11" id="KW-0472">Membrane</keyword>
<comment type="subcellular location">
    <subcellularLocation>
        <location evidence="1 11">Endoplasmic reticulum membrane</location>
        <topology evidence="1 11">Multi-pass membrane protein</topology>
    </subcellularLocation>
</comment>
<sequence length="188" mass="21085">MGLGLSKRGLCPILFEIVSATVFAVVMATSYRAAVIQRCCVREGDEVSLTDRILEASLMGFLLFLALMIRRLLHKIQELCIGTKRIESVNKLNEELTKSGARIKQLETALIEKIKEANSAGTYAIALRKELMESDSRIKQLESELTNKAEEANSERTNAVALKKQSEGLLLEYDRLLEENMSLHSQLR</sequence>
<evidence type="ECO:0000256" key="10">
    <source>
        <dbReference type="ARBA" id="ARBA00023136"/>
    </source>
</evidence>
<dbReference type="GO" id="GO:0070973">
    <property type="term" value="P:protein localization to endoplasmic reticulum exit site"/>
    <property type="evidence" value="ECO:0007669"/>
    <property type="project" value="UniProtKB-UniRule"/>
</dbReference>
<gene>
    <name evidence="13" type="ORF">STAS_21843</name>
</gene>
<keyword evidence="7 11" id="KW-0653">Protein transport</keyword>
<keyword evidence="4 11" id="KW-0812">Transmembrane</keyword>
<dbReference type="PANTHER" id="PTHR12701:SF18">
    <property type="entry name" value="ENDOPLASMIC RETICULUM TRANSMEMBRANE PROTEIN"/>
    <property type="match status" value="1"/>
</dbReference>
<evidence type="ECO:0000256" key="1">
    <source>
        <dbReference type="ARBA" id="ARBA00004477"/>
    </source>
</evidence>
<evidence type="ECO:0000256" key="8">
    <source>
        <dbReference type="ARBA" id="ARBA00022989"/>
    </source>
</evidence>
<comment type="similarity">
    <text evidence="2 11">Belongs to the BCAP29/BCAP31 family.</text>
</comment>
<organism evidence="13 14">
    <name type="scientific">Striga asiatica</name>
    <name type="common">Asiatic witchweed</name>
    <name type="synonym">Buchnera asiatica</name>
    <dbReference type="NCBI Taxonomy" id="4170"/>
    <lineage>
        <taxon>Eukaryota</taxon>
        <taxon>Viridiplantae</taxon>
        <taxon>Streptophyta</taxon>
        <taxon>Embryophyta</taxon>
        <taxon>Tracheophyta</taxon>
        <taxon>Spermatophyta</taxon>
        <taxon>Magnoliopsida</taxon>
        <taxon>eudicotyledons</taxon>
        <taxon>Gunneridae</taxon>
        <taxon>Pentapetalae</taxon>
        <taxon>asterids</taxon>
        <taxon>lamiids</taxon>
        <taxon>Lamiales</taxon>
        <taxon>Orobanchaceae</taxon>
        <taxon>Buchnereae</taxon>
        <taxon>Striga</taxon>
    </lineage>
</organism>
<dbReference type="AlphaFoldDB" id="A0A5A7QJ77"/>
<dbReference type="Proteomes" id="UP000325081">
    <property type="component" value="Unassembled WGS sequence"/>
</dbReference>
<keyword evidence="13" id="KW-0675">Receptor</keyword>
<dbReference type="PANTHER" id="PTHR12701">
    <property type="entry name" value="BCR-ASSOCIATED PROTEIN, BAP"/>
    <property type="match status" value="1"/>
</dbReference>
<dbReference type="GO" id="GO:0006886">
    <property type="term" value="P:intracellular protein transport"/>
    <property type="evidence" value="ECO:0007669"/>
    <property type="project" value="UniProtKB-UniRule"/>
</dbReference>
<name>A0A5A7QJ77_STRAF</name>
<evidence type="ECO:0000256" key="7">
    <source>
        <dbReference type="ARBA" id="ARBA00022927"/>
    </source>
</evidence>
<keyword evidence="14" id="KW-1185">Reference proteome</keyword>
<dbReference type="GO" id="GO:0006888">
    <property type="term" value="P:endoplasmic reticulum to Golgi vesicle-mediated transport"/>
    <property type="evidence" value="ECO:0007669"/>
    <property type="project" value="UniProtKB-UniRule"/>
</dbReference>
<dbReference type="EMBL" id="BKCP01007181">
    <property type="protein sequence ID" value="GER44922.1"/>
    <property type="molecule type" value="Genomic_DNA"/>
</dbReference>
<evidence type="ECO:0000256" key="12">
    <source>
        <dbReference type="SAM" id="Coils"/>
    </source>
</evidence>
<dbReference type="GO" id="GO:0005789">
    <property type="term" value="C:endoplasmic reticulum membrane"/>
    <property type="evidence" value="ECO:0007669"/>
    <property type="project" value="UniProtKB-SubCell"/>
</dbReference>
<keyword evidence="9 12" id="KW-0175">Coiled coil</keyword>
<protein>
    <recommendedName>
        <fullName evidence="11">Endoplasmic reticulum transmembrane protein</fullName>
    </recommendedName>
</protein>
<evidence type="ECO:0000256" key="9">
    <source>
        <dbReference type="ARBA" id="ARBA00023054"/>
    </source>
</evidence>
<comment type="caution">
    <text evidence="13">The sequence shown here is derived from an EMBL/GenBank/DDBJ whole genome shotgun (WGS) entry which is preliminary data.</text>
</comment>
<comment type="function">
    <text evidence="11">May play a role in anterograde transport of membrane proteins from the endoplasmic reticulum to the Golgi.</text>
</comment>
<dbReference type="InterPro" id="IPR008417">
    <property type="entry name" value="BAP29/BAP31"/>
</dbReference>